<dbReference type="Proteomes" id="UP000004893">
    <property type="component" value="Unassembled WGS sequence"/>
</dbReference>
<protein>
    <submittedName>
        <fullName evidence="1">Uncharacterized protein</fullName>
    </submittedName>
</protein>
<comment type="caution">
    <text evidence="1">The sequence shown here is derived from an EMBL/GenBank/DDBJ whole genome shotgun (WGS) entry which is preliminary data.</text>
</comment>
<gene>
    <name evidence="1" type="ORF">CLOHYLEM_05484</name>
</gene>
<dbReference type="EMBL" id="ABYI02000020">
    <property type="protein sequence ID" value="EEG74227.1"/>
    <property type="molecule type" value="Genomic_DNA"/>
</dbReference>
<evidence type="ECO:0000313" key="1">
    <source>
        <dbReference type="EMBL" id="EEG74227.1"/>
    </source>
</evidence>
<sequence length="62" mass="6780">MGLAYGASDHEKKMQPVKLHLEKREGKSIYNKRNLLSLGEAGGNTSYICAVLTSASFDSYSI</sequence>
<organism evidence="1 2">
    <name type="scientific">[Clostridium] hylemonae DSM 15053</name>
    <dbReference type="NCBI Taxonomy" id="553973"/>
    <lineage>
        <taxon>Bacteria</taxon>
        <taxon>Bacillati</taxon>
        <taxon>Bacillota</taxon>
        <taxon>Clostridia</taxon>
        <taxon>Lachnospirales</taxon>
        <taxon>Lachnospiraceae</taxon>
    </lineage>
</organism>
<dbReference type="HOGENOM" id="CLU_2896097_0_0_9"/>
<dbReference type="STRING" id="553973.CLOHYLEM_05484"/>
<accession>C0C090</accession>
<evidence type="ECO:0000313" key="2">
    <source>
        <dbReference type="Proteomes" id="UP000004893"/>
    </source>
</evidence>
<reference evidence="1" key="1">
    <citation type="submission" date="2009-02" db="EMBL/GenBank/DDBJ databases">
        <authorList>
            <person name="Fulton L."/>
            <person name="Clifton S."/>
            <person name="Fulton B."/>
            <person name="Xu J."/>
            <person name="Minx P."/>
            <person name="Pepin K.H."/>
            <person name="Johnson M."/>
            <person name="Bhonagiri V."/>
            <person name="Nash W.E."/>
            <person name="Mardis E.R."/>
            <person name="Wilson R.K."/>
        </authorList>
    </citation>
    <scope>NUCLEOTIDE SEQUENCE [LARGE SCALE GENOMIC DNA]</scope>
    <source>
        <strain evidence="1">DSM 15053</strain>
    </source>
</reference>
<proteinExistence type="predicted"/>
<reference evidence="1" key="2">
    <citation type="submission" date="2013-06" db="EMBL/GenBank/DDBJ databases">
        <title>Draft genome sequence of Clostridium hylemonae (DSM 15053).</title>
        <authorList>
            <person name="Sudarsanam P."/>
            <person name="Ley R."/>
            <person name="Guruge J."/>
            <person name="Turnbaugh P.J."/>
            <person name="Mahowald M."/>
            <person name="Liep D."/>
            <person name="Gordon J."/>
        </authorList>
    </citation>
    <scope>NUCLEOTIDE SEQUENCE</scope>
    <source>
        <strain evidence="1">DSM 15053</strain>
    </source>
</reference>
<name>C0C090_9FIRM</name>
<dbReference type="AlphaFoldDB" id="C0C090"/>
<keyword evidence="2" id="KW-1185">Reference proteome</keyword>